<evidence type="ECO:0000313" key="1">
    <source>
        <dbReference type="EMBL" id="ETA87512.1"/>
    </source>
</evidence>
<proteinExistence type="predicted"/>
<organism evidence="1 2">
    <name type="scientific">Salmonella enterica subsp. enterica serovar Cubana str. 76814</name>
    <dbReference type="NCBI Taxonomy" id="1192560"/>
    <lineage>
        <taxon>Bacteria</taxon>
        <taxon>Pseudomonadati</taxon>
        <taxon>Pseudomonadota</taxon>
        <taxon>Gammaproteobacteria</taxon>
        <taxon>Enterobacterales</taxon>
        <taxon>Enterobacteriaceae</taxon>
        <taxon>Salmonella</taxon>
    </lineage>
</organism>
<dbReference type="EMBL" id="AZGR01000050">
    <property type="protein sequence ID" value="ETA87512.1"/>
    <property type="molecule type" value="Genomic_DNA"/>
</dbReference>
<gene>
    <name evidence="1" type="ORF">A628_02447</name>
</gene>
<reference evidence="1 2" key="1">
    <citation type="journal article" date="2014" name="Genome Announc.">
        <title>Whole-Genome Sequencing of Salmonella enterica subsp. enterica Serovar Cubana Strains Isolated from Agricultural Sources.</title>
        <authorList>
            <person name="Benahmed F.H."/>
            <person name="Gopinath G.R."/>
            <person name="Wang H."/>
            <person name="Jean-Gilles Beaubrun J."/>
            <person name="Grim C."/>
            <person name="Cheng C.M."/>
            <person name="McClelland M."/>
            <person name="Ayers S."/>
            <person name="Abbott J."/>
            <person name="Desai P."/>
            <person name="Frye J.G."/>
            <person name="Weinstock G."/>
            <person name="Hammack T.S."/>
            <person name="Hanes D.E."/>
            <person name="Rasmussen M.A."/>
            <person name="Davidson M.K."/>
        </authorList>
    </citation>
    <scope>NUCLEOTIDE SEQUENCE [LARGE SCALE GENOMIC DNA]</scope>
    <source>
        <strain evidence="1">76814</strain>
    </source>
</reference>
<dbReference type="HOGENOM" id="CLU_2920091_0_0_6"/>
<comment type="caution">
    <text evidence="1">The sequence shown here is derived from an EMBL/GenBank/DDBJ whole genome shotgun (WGS) entry which is preliminary data.</text>
</comment>
<protein>
    <submittedName>
        <fullName evidence="1">Uncharacterized protein</fullName>
    </submittedName>
</protein>
<dbReference type="AlphaFoldDB" id="V7IRJ8"/>
<accession>V7IRJ8</accession>
<name>V7IRJ8_SALET</name>
<dbReference type="Proteomes" id="UP000018534">
    <property type="component" value="Unassembled WGS sequence"/>
</dbReference>
<sequence length="61" mass="7278">MYKLVAFNEWENLSGEENPEQLEQVIRLPEQQYDEESGLYITGTVITIRNREYISRRILSD</sequence>
<evidence type="ECO:0000313" key="2">
    <source>
        <dbReference type="Proteomes" id="UP000018534"/>
    </source>
</evidence>